<protein>
    <submittedName>
        <fullName evidence="3">Formylglycine-generating enzyme family protein</fullName>
    </submittedName>
</protein>
<dbReference type="Pfam" id="PF03781">
    <property type="entry name" value="FGE-sulfatase"/>
    <property type="match status" value="1"/>
</dbReference>
<dbReference type="GO" id="GO:0120147">
    <property type="term" value="F:formylglycine-generating oxidase activity"/>
    <property type="evidence" value="ECO:0007669"/>
    <property type="project" value="TreeGrafter"/>
</dbReference>
<sequence>MTKKIACWLCCLLFFGTGWGQQESGKSQPAKNNADTAAIQVIDVLFATNDDCDLYINGEAKGSVLKTDFRYLKLAPGDYRYRVKSKTTGDELSDVFTVSEEGTNEVFLDMLYVIDEKAAERTRLQNAGFPLDTATQNKNFAGTKARRTVLTKEEAQKETVNFLLSNAVLIKGGSFTMGNNRAPARDEAEHSVTLSPFYFSKFEVTQHQWQSIMGYNPSANKGCETCPVENVSWEDAVRFVRRLDSLSNRKFRLPTEAEWEYVARTGGKDEIDKAGGQEAYIKKTAWYFSNAQSKPHPVGRREPNAAGIYDMTGNVSEWCSDWYSPGFYKVERSRLNPAGPVTGKEKVIRGGNFKDYVGDHFRPSFRNKRTPASKSNEVGFRVVLSLSE</sequence>
<feature type="signal peptide" evidence="1">
    <location>
        <begin position="1"/>
        <end position="20"/>
    </location>
</feature>
<dbReference type="Proteomes" id="UP000321204">
    <property type="component" value="Chromosome"/>
</dbReference>
<evidence type="ECO:0000256" key="1">
    <source>
        <dbReference type="SAM" id="SignalP"/>
    </source>
</evidence>
<dbReference type="EMBL" id="CP042433">
    <property type="protein sequence ID" value="QEC56099.1"/>
    <property type="molecule type" value="Genomic_DNA"/>
</dbReference>
<dbReference type="AlphaFoldDB" id="A0A5B8UIW1"/>
<keyword evidence="1" id="KW-0732">Signal</keyword>
<dbReference type="PANTHER" id="PTHR23150">
    <property type="entry name" value="SULFATASE MODIFYING FACTOR 1, 2"/>
    <property type="match status" value="1"/>
</dbReference>
<dbReference type="Gene3D" id="3.90.1580.10">
    <property type="entry name" value="paralog of FGE (formylglycine-generating enzyme)"/>
    <property type="match status" value="1"/>
</dbReference>
<dbReference type="OrthoDB" id="9768004at2"/>
<dbReference type="KEGG" id="fgg:FSB75_09400"/>
<evidence type="ECO:0000313" key="4">
    <source>
        <dbReference type="Proteomes" id="UP000321204"/>
    </source>
</evidence>
<name>A0A5B8UIW1_9BACT</name>
<dbReference type="InterPro" id="IPR016187">
    <property type="entry name" value="CTDL_fold"/>
</dbReference>
<dbReference type="RefSeq" id="WP_146786124.1">
    <property type="nucleotide sequence ID" value="NZ_BAABIO010000001.1"/>
</dbReference>
<reference evidence="3 4" key="1">
    <citation type="journal article" date="2015" name="Int. J. Syst. Evol. Microbiol.">
        <title>Flavisolibacter ginsenosidimutans sp. nov., with ginsenoside-converting activity isolated from soil used for cultivating ginseng.</title>
        <authorList>
            <person name="Zhao Y."/>
            <person name="Liu Q."/>
            <person name="Kang M.S."/>
            <person name="Jin F."/>
            <person name="Yu H."/>
            <person name="Im W.T."/>
        </authorList>
    </citation>
    <scope>NUCLEOTIDE SEQUENCE [LARGE SCALE GENOMIC DNA]</scope>
    <source>
        <strain evidence="3 4">Gsoil 636</strain>
    </source>
</reference>
<dbReference type="SUPFAM" id="SSF56436">
    <property type="entry name" value="C-type lectin-like"/>
    <property type="match status" value="1"/>
</dbReference>
<feature type="domain" description="Sulfatase-modifying factor enzyme-like" evidence="2">
    <location>
        <begin position="166"/>
        <end position="383"/>
    </location>
</feature>
<keyword evidence="4" id="KW-1185">Reference proteome</keyword>
<dbReference type="InterPro" id="IPR042095">
    <property type="entry name" value="SUMF_sf"/>
</dbReference>
<evidence type="ECO:0000259" key="2">
    <source>
        <dbReference type="Pfam" id="PF03781"/>
    </source>
</evidence>
<proteinExistence type="predicted"/>
<organism evidence="3 4">
    <name type="scientific">Flavisolibacter ginsenosidimutans</name>
    <dbReference type="NCBI Taxonomy" id="661481"/>
    <lineage>
        <taxon>Bacteria</taxon>
        <taxon>Pseudomonadati</taxon>
        <taxon>Bacteroidota</taxon>
        <taxon>Chitinophagia</taxon>
        <taxon>Chitinophagales</taxon>
        <taxon>Chitinophagaceae</taxon>
        <taxon>Flavisolibacter</taxon>
    </lineage>
</organism>
<gene>
    <name evidence="3" type="ORF">FSB75_09400</name>
</gene>
<dbReference type="InterPro" id="IPR005532">
    <property type="entry name" value="SUMF_dom"/>
</dbReference>
<dbReference type="PANTHER" id="PTHR23150:SF19">
    <property type="entry name" value="FORMYLGLYCINE-GENERATING ENZYME"/>
    <property type="match status" value="1"/>
</dbReference>
<accession>A0A5B8UIW1</accession>
<evidence type="ECO:0000313" key="3">
    <source>
        <dbReference type="EMBL" id="QEC56099.1"/>
    </source>
</evidence>
<feature type="chain" id="PRO_5022658994" evidence="1">
    <location>
        <begin position="21"/>
        <end position="388"/>
    </location>
</feature>
<dbReference type="InterPro" id="IPR051043">
    <property type="entry name" value="Sulfatase_Mod_Factor_Kinase"/>
</dbReference>